<proteinExistence type="predicted"/>
<sequence length="205" mass="21564">MVTALRFLVVIPIGFVLACAAAAFALLWPFLDWPPGASQDPFLMVQLVLGFTAQAAQVGSTALVPWGLFMGLSESLGWRSLLLHMGAGLVAGFAAMRLLPGGPVTETSLQTAFAVAGLSFALVYWLVAGRGAGRWRRSRRTAAPPTAPPPPDPVPNAIPSPERSAPCPAAPSIRATPPRRCSSRPSPRPPAARPSRRAFPARGRA</sequence>
<keyword evidence="2" id="KW-1133">Transmembrane helix</keyword>
<protein>
    <submittedName>
        <fullName evidence="3">Uncharacterized protein</fullName>
    </submittedName>
</protein>
<evidence type="ECO:0000256" key="1">
    <source>
        <dbReference type="SAM" id="MobiDB-lite"/>
    </source>
</evidence>
<keyword evidence="4" id="KW-1185">Reference proteome</keyword>
<dbReference type="RefSeq" id="WP_246393355.1">
    <property type="nucleotide sequence ID" value="NZ_JACIEK010000013.1"/>
</dbReference>
<dbReference type="Proteomes" id="UP000542776">
    <property type="component" value="Unassembled WGS sequence"/>
</dbReference>
<keyword evidence="2" id="KW-0812">Transmembrane</keyword>
<dbReference type="AlphaFoldDB" id="A0A7W6H7K9"/>
<comment type="caution">
    <text evidence="3">The sequence shown here is derived from an EMBL/GenBank/DDBJ whole genome shotgun (WGS) entry which is preliminary data.</text>
</comment>
<keyword evidence="2" id="KW-0472">Membrane</keyword>
<evidence type="ECO:0000313" key="3">
    <source>
        <dbReference type="EMBL" id="MBB3999977.1"/>
    </source>
</evidence>
<feature type="compositionally biased region" description="Pro residues" evidence="1">
    <location>
        <begin position="145"/>
        <end position="158"/>
    </location>
</feature>
<name>A0A7W6H7K9_9HYPH</name>
<dbReference type="EMBL" id="JACIEK010000013">
    <property type="protein sequence ID" value="MBB3999977.1"/>
    <property type="molecule type" value="Genomic_DNA"/>
</dbReference>
<evidence type="ECO:0000313" key="4">
    <source>
        <dbReference type="Proteomes" id="UP000542776"/>
    </source>
</evidence>
<feature type="transmembrane region" description="Helical" evidence="2">
    <location>
        <begin position="43"/>
        <end position="69"/>
    </location>
</feature>
<reference evidence="3 4" key="1">
    <citation type="submission" date="2020-08" db="EMBL/GenBank/DDBJ databases">
        <title>Genomic Encyclopedia of Type Strains, Phase IV (KMG-IV): sequencing the most valuable type-strain genomes for metagenomic binning, comparative biology and taxonomic classification.</title>
        <authorList>
            <person name="Goeker M."/>
        </authorList>
    </citation>
    <scope>NUCLEOTIDE SEQUENCE [LARGE SCALE GENOMIC DNA]</scope>
    <source>
        <strain evidence="3 4">DSM 102238</strain>
    </source>
</reference>
<feature type="region of interest" description="Disordered" evidence="1">
    <location>
        <begin position="136"/>
        <end position="205"/>
    </location>
</feature>
<organism evidence="3 4">
    <name type="scientific">Aureimonas pseudogalii</name>
    <dbReference type="NCBI Taxonomy" id="1744844"/>
    <lineage>
        <taxon>Bacteria</taxon>
        <taxon>Pseudomonadati</taxon>
        <taxon>Pseudomonadota</taxon>
        <taxon>Alphaproteobacteria</taxon>
        <taxon>Hyphomicrobiales</taxon>
        <taxon>Aurantimonadaceae</taxon>
        <taxon>Aureimonas</taxon>
    </lineage>
</organism>
<feature type="transmembrane region" description="Helical" evidence="2">
    <location>
        <begin position="111"/>
        <end position="129"/>
    </location>
</feature>
<accession>A0A7W6H7K9</accession>
<feature type="transmembrane region" description="Helical" evidence="2">
    <location>
        <begin position="7"/>
        <end position="31"/>
    </location>
</feature>
<evidence type="ECO:0000256" key="2">
    <source>
        <dbReference type="SAM" id="Phobius"/>
    </source>
</evidence>
<gene>
    <name evidence="3" type="ORF">GGR04_003849</name>
</gene>
<feature type="transmembrane region" description="Helical" evidence="2">
    <location>
        <begin position="81"/>
        <end position="99"/>
    </location>
</feature>
<feature type="compositionally biased region" description="Low complexity" evidence="1">
    <location>
        <begin position="174"/>
        <end position="185"/>
    </location>
</feature>
<dbReference type="PROSITE" id="PS51257">
    <property type="entry name" value="PROKAR_LIPOPROTEIN"/>
    <property type="match status" value="1"/>
</dbReference>